<evidence type="ECO:0000313" key="2">
    <source>
        <dbReference type="Proteomes" id="UP000095607"/>
    </source>
</evidence>
<name>A0ABN4SDG5_9BURK</name>
<reference evidence="1 2" key="1">
    <citation type="submission" date="2016-09" db="EMBL/GenBank/DDBJ databases">
        <title>Complete genome sequence of Deltia acidovorans CM13 isolated from murine proximal colonic tissue.</title>
        <authorList>
            <person name="Saffarian A."/>
        </authorList>
    </citation>
    <scope>NUCLEOTIDE SEQUENCE [LARGE SCALE GENOMIC DNA]</scope>
    <source>
        <strain evidence="1 2">CM13</strain>
    </source>
</reference>
<keyword evidence="2" id="KW-1185">Reference proteome</keyword>
<evidence type="ECO:0000313" key="1">
    <source>
        <dbReference type="EMBL" id="AOU99903.1"/>
    </source>
</evidence>
<dbReference type="RefSeq" id="WP_046238271.1">
    <property type="nucleotide sequence ID" value="NZ_CBCSDN010000041.1"/>
</dbReference>
<gene>
    <name evidence="1" type="ORF">BI380_00300</name>
</gene>
<sequence>MQPFNPSAVLAPFAALEAQISAGVQSLLPNAVAIWNGGPAFGVIFDQGLDDGYMPDTVSASRLTVALCVANAPGIAEGERGLVVDGKPCIVSSPVIPDAGGWATFAVMPQGGA</sequence>
<proteinExistence type="predicted"/>
<dbReference type="EMBL" id="CP017420">
    <property type="protein sequence ID" value="AOU99903.1"/>
    <property type="molecule type" value="Genomic_DNA"/>
</dbReference>
<organism evidence="1 2">
    <name type="scientific">Delftia tsuruhatensis</name>
    <dbReference type="NCBI Taxonomy" id="180282"/>
    <lineage>
        <taxon>Bacteria</taxon>
        <taxon>Pseudomonadati</taxon>
        <taxon>Pseudomonadota</taxon>
        <taxon>Betaproteobacteria</taxon>
        <taxon>Burkholderiales</taxon>
        <taxon>Comamonadaceae</taxon>
        <taxon>Delftia</taxon>
    </lineage>
</organism>
<protein>
    <submittedName>
        <fullName evidence="1">Uncharacterized protein</fullName>
    </submittedName>
</protein>
<dbReference type="Proteomes" id="UP000095607">
    <property type="component" value="Chromosome"/>
</dbReference>
<accession>A0ABN4SDG5</accession>